<sequence length="217" mass="24488">MLTINTAAVSTKLTTLSRVKREMDIDTTASSSDKILDETIQEASDWITRYTGRTFALETVTETMDTAGRFKVVLEKTPIVSIVQVTRDGTTISSTVYEVENAKAGIVWNESGWTPTQLLANYIETFPTHEGRRDWSFNYIAGYQMPGTTASTHGLEETLPKDLERACIDLVKTNYFRRGDDPRVVRQGVGDTFEQLSREAIPPTTLQILDRWKRIDI</sequence>
<dbReference type="InterPro" id="IPR021146">
    <property type="entry name" value="Phage_gp6-like_head-tail"/>
</dbReference>
<proteinExistence type="predicted"/>
<comment type="caution">
    <text evidence="1">The sequence shown here is derived from an EMBL/GenBank/DDBJ whole genome shotgun (WGS) entry which is preliminary data.</text>
</comment>
<dbReference type="EMBL" id="LAZR01000113">
    <property type="protein sequence ID" value="KKN90097.1"/>
    <property type="molecule type" value="Genomic_DNA"/>
</dbReference>
<name>A0A0F9URG1_9ZZZZ</name>
<organism evidence="1">
    <name type="scientific">marine sediment metagenome</name>
    <dbReference type="NCBI Taxonomy" id="412755"/>
    <lineage>
        <taxon>unclassified sequences</taxon>
        <taxon>metagenomes</taxon>
        <taxon>ecological metagenomes</taxon>
    </lineage>
</organism>
<gene>
    <name evidence="1" type="ORF">LCGC14_0232100</name>
</gene>
<dbReference type="AlphaFoldDB" id="A0A0F9URG1"/>
<dbReference type="Gene3D" id="1.10.3230.30">
    <property type="entry name" value="Phage gp6-like head-tail connector protein"/>
    <property type="match status" value="1"/>
</dbReference>
<protein>
    <submittedName>
        <fullName evidence="1">Uncharacterized protein</fullName>
    </submittedName>
</protein>
<reference evidence="1" key="1">
    <citation type="journal article" date="2015" name="Nature">
        <title>Complex archaea that bridge the gap between prokaryotes and eukaryotes.</title>
        <authorList>
            <person name="Spang A."/>
            <person name="Saw J.H."/>
            <person name="Jorgensen S.L."/>
            <person name="Zaremba-Niedzwiedzka K."/>
            <person name="Martijn J."/>
            <person name="Lind A.E."/>
            <person name="van Eijk R."/>
            <person name="Schleper C."/>
            <person name="Guy L."/>
            <person name="Ettema T.J."/>
        </authorList>
    </citation>
    <scope>NUCLEOTIDE SEQUENCE</scope>
</reference>
<evidence type="ECO:0000313" key="1">
    <source>
        <dbReference type="EMBL" id="KKN90097.1"/>
    </source>
</evidence>
<accession>A0A0F9URG1</accession>
<dbReference type="Pfam" id="PF05135">
    <property type="entry name" value="Phage_connect_1"/>
    <property type="match status" value="1"/>
</dbReference>